<evidence type="ECO:0000313" key="1">
    <source>
        <dbReference type="EMBL" id="MBE8712528.1"/>
    </source>
</evidence>
<accession>A0A928YQN1</accession>
<gene>
    <name evidence="1" type="ORF">C4F49_02385</name>
</gene>
<sequence length="171" mass="19419">MFDINAENTEELGLYFKRGSLFSELLKLPKPKPRFFNEWATENGKDYDTTSPTVYEAITYSPTCYLVADSVEDLLSKRSAIIQILSAPSGFTFGVKLFGREYHLRYLDSPSFRNLTPIATTNGKQYCEFALNLENNFQPTNVDAIWIAEGGAEITTESGDNIWVTIKRVQY</sequence>
<evidence type="ECO:0000313" key="2">
    <source>
        <dbReference type="Proteomes" id="UP000616201"/>
    </source>
</evidence>
<keyword evidence="2" id="KW-1185">Reference proteome</keyword>
<dbReference type="Proteomes" id="UP000616201">
    <property type="component" value="Unassembled WGS sequence"/>
</dbReference>
<dbReference type="RefSeq" id="WP_196934857.1">
    <property type="nucleotide sequence ID" value="NZ_MU158698.1"/>
</dbReference>
<dbReference type="EMBL" id="PRDK01000001">
    <property type="protein sequence ID" value="MBE8712528.1"/>
    <property type="molecule type" value="Genomic_DNA"/>
</dbReference>
<name>A0A928YQN1_9SPHI</name>
<reference evidence="1" key="1">
    <citation type="submission" date="2018-02" db="EMBL/GenBank/DDBJ databases">
        <authorList>
            <person name="Vasarhelyi B.M."/>
            <person name="Deshmukh S."/>
            <person name="Balint B."/>
            <person name="Kukolya J."/>
        </authorList>
    </citation>
    <scope>NUCLEOTIDE SEQUENCE</scope>
    <source>
        <strain evidence="1">KB22</strain>
    </source>
</reference>
<dbReference type="AlphaFoldDB" id="A0A928YQN1"/>
<protein>
    <submittedName>
        <fullName evidence="1">Uncharacterized protein</fullName>
    </submittedName>
</protein>
<comment type="caution">
    <text evidence="1">The sequence shown here is derived from an EMBL/GenBank/DDBJ whole genome shotgun (WGS) entry which is preliminary data.</text>
</comment>
<organism evidence="1 2">
    <name type="scientific">Sphingobacterium hungaricum</name>
    <dbReference type="NCBI Taxonomy" id="2082723"/>
    <lineage>
        <taxon>Bacteria</taxon>
        <taxon>Pseudomonadati</taxon>
        <taxon>Bacteroidota</taxon>
        <taxon>Sphingobacteriia</taxon>
        <taxon>Sphingobacteriales</taxon>
        <taxon>Sphingobacteriaceae</taxon>
        <taxon>Sphingobacterium</taxon>
    </lineage>
</organism>
<proteinExistence type="predicted"/>